<dbReference type="KEGG" id="ccb:Clocel_3233"/>
<name>D9SUG4_CLOC7</name>
<reference evidence="12 13" key="1">
    <citation type="submission" date="2010-08" db="EMBL/GenBank/DDBJ databases">
        <title>Complete sequence of Clostridium cellulovorans 743B.</title>
        <authorList>
            <consortium name="US DOE Joint Genome Institute"/>
            <person name="Lucas S."/>
            <person name="Copeland A."/>
            <person name="Lapidus A."/>
            <person name="Cheng J.-F."/>
            <person name="Bruce D."/>
            <person name="Goodwin L."/>
            <person name="Pitluck S."/>
            <person name="Chertkov O."/>
            <person name="Detter J.C."/>
            <person name="Han C."/>
            <person name="Tapia R."/>
            <person name="Land M."/>
            <person name="Hauser L."/>
            <person name="Chang Y.-J."/>
            <person name="Jeffries C."/>
            <person name="Kyrpides N."/>
            <person name="Ivanova N."/>
            <person name="Mikhailova N."/>
            <person name="Hemme C.L."/>
            <person name="Woyke T."/>
        </authorList>
    </citation>
    <scope>NUCLEOTIDE SEQUENCE [LARGE SCALE GENOMIC DNA]</scope>
    <source>
        <strain evidence="13">ATCC 35296 / DSM 3052 / OCM 3 / 743B</strain>
    </source>
</reference>
<dbReference type="Proteomes" id="UP000002730">
    <property type="component" value="Chromosome"/>
</dbReference>
<gene>
    <name evidence="12" type="ordered locus">Clocel_3233</name>
</gene>
<dbReference type="GO" id="GO:0007018">
    <property type="term" value="P:microtubule-based movement"/>
    <property type="evidence" value="ECO:0007669"/>
    <property type="project" value="TreeGrafter"/>
</dbReference>
<evidence type="ECO:0000256" key="3">
    <source>
        <dbReference type="ARBA" id="ARBA00022490"/>
    </source>
</evidence>
<dbReference type="InterPro" id="IPR002151">
    <property type="entry name" value="Kinesin_light"/>
</dbReference>
<dbReference type="GO" id="GO:0005871">
    <property type="term" value="C:kinesin complex"/>
    <property type="evidence" value="ECO:0007669"/>
    <property type="project" value="InterPro"/>
</dbReference>
<evidence type="ECO:0000256" key="6">
    <source>
        <dbReference type="ARBA" id="ARBA00022803"/>
    </source>
</evidence>
<protein>
    <submittedName>
        <fullName evidence="12">NB-ARC domain protein</fullName>
    </submittedName>
</protein>
<feature type="repeat" description="TPR" evidence="10">
    <location>
        <begin position="536"/>
        <end position="569"/>
    </location>
</feature>
<feature type="domain" description="NB-ARC" evidence="11">
    <location>
        <begin position="12"/>
        <end position="167"/>
    </location>
</feature>
<accession>D9SUG4</accession>
<dbReference type="AlphaFoldDB" id="D9SUG4"/>
<comment type="similarity">
    <text evidence="2">Belongs to the kinesin light chain family.</text>
</comment>
<evidence type="ECO:0000256" key="7">
    <source>
        <dbReference type="ARBA" id="ARBA00023054"/>
    </source>
</evidence>
<dbReference type="GO" id="GO:0005874">
    <property type="term" value="C:microtubule"/>
    <property type="evidence" value="ECO:0007669"/>
    <property type="project" value="UniProtKB-KW"/>
</dbReference>
<dbReference type="Gene3D" id="3.40.50.300">
    <property type="entry name" value="P-loop containing nucleotide triphosphate hydrolases"/>
    <property type="match status" value="1"/>
</dbReference>
<comment type="subcellular location">
    <subcellularLocation>
        <location evidence="1">Cytoplasm</location>
        <location evidence="1">Cytoskeleton</location>
    </subcellularLocation>
</comment>
<keyword evidence="3" id="KW-0963">Cytoplasm</keyword>
<dbReference type="Pfam" id="PF13424">
    <property type="entry name" value="TPR_12"/>
    <property type="match status" value="3"/>
</dbReference>
<proteinExistence type="inferred from homology"/>
<dbReference type="OrthoDB" id="9815923at2"/>
<sequence length="651" mass="74993">MPVNGVKLIGREAELKEVDEQLSSGDMVILVSAIGGVGKTELCKSYFNKYKTKYNSAIWIDYKGSLKESFANQCKLDSFIEDDNIDQRFEKVIKYYEDENNSNSLIIIDNVDNEEDQSLLQITNLISNNIRILVTSRMVIEGYSTYSLEFLNKDNCKKLFYQYYKRQEDDSNLEKIISLAARHTLIIELLAKTAQNSRISIKKLYEILLDKGFNLNEVIKEKVSMIKDGNIVSEQLFNQLLKIFDLSTISEEEQYILMNLSILPQVGLQELVEWIELETMEEINSLEKKGWISINSVDAKDIIYVHPLIQETIRYQLNPTTDKCVKLIEAIIRALHTRPTDNSLDKKVYTIFGDYILKYIDEETERIATLSNNLSSIYIDLGNLGKSLEYQHKAVDIREKVLGENHPDLATAYNNLSSIYKILGIPEKSPEYQHKAVEIYEEMLGDEHPFLATSYNNLSLIYQDLGEVEKSLEYQKKAVDIREKVLGKKHPDLAISYNNLSMIYRDLGELEKSLEYQQKAVEIYEEMLGKKHPSLATSYNNLSLIYKDFGNMKKSLKYQEKAIEINEKALGENHLYMAISYNNLCSIYQGLGELEKSLEFQLKAIDIAEKVLPSNHPNLLIFRNNLANIYKKIGQVDESQSSHLNTEEVFK</sequence>
<dbReference type="SUPFAM" id="SSF52540">
    <property type="entry name" value="P-loop containing nucleoside triphosphate hydrolases"/>
    <property type="match status" value="1"/>
</dbReference>
<dbReference type="Pfam" id="PF00931">
    <property type="entry name" value="NB-ARC"/>
    <property type="match status" value="1"/>
</dbReference>
<dbReference type="InterPro" id="IPR027417">
    <property type="entry name" value="P-loop_NTPase"/>
</dbReference>
<dbReference type="GO" id="GO:0005737">
    <property type="term" value="C:cytoplasm"/>
    <property type="evidence" value="ECO:0007669"/>
    <property type="project" value="TreeGrafter"/>
</dbReference>
<dbReference type="GO" id="GO:0019894">
    <property type="term" value="F:kinesin binding"/>
    <property type="evidence" value="ECO:0007669"/>
    <property type="project" value="TreeGrafter"/>
</dbReference>
<keyword evidence="13" id="KW-1185">Reference proteome</keyword>
<evidence type="ECO:0000313" key="13">
    <source>
        <dbReference type="Proteomes" id="UP000002730"/>
    </source>
</evidence>
<evidence type="ECO:0000256" key="8">
    <source>
        <dbReference type="ARBA" id="ARBA00023175"/>
    </source>
</evidence>
<keyword evidence="8" id="KW-0505">Motor protein</keyword>
<evidence type="ECO:0000313" key="12">
    <source>
        <dbReference type="EMBL" id="ADL52919.1"/>
    </source>
</evidence>
<feature type="repeat" description="TPR" evidence="10">
    <location>
        <begin position="494"/>
        <end position="527"/>
    </location>
</feature>
<keyword evidence="9" id="KW-0206">Cytoskeleton</keyword>
<dbReference type="PANTHER" id="PTHR45783">
    <property type="entry name" value="KINESIN LIGHT CHAIN"/>
    <property type="match status" value="1"/>
</dbReference>
<evidence type="ECO:0000259" key="11">
    <source>
        <dbReference type="Pfam" id="PF00931"/>
    </source>
</evidence>
<evidence type="ECO:0000256" key="5">
    <source>
        <dbReference type="ARBA" id="ARBA00022737"/>
    </source>
</evidence>
<dbReference type="EMBL" id="CP002160">
    <property type="protein sequence ID" value="ADL52919.1"/>
    <property type="molecule type" value="Genomic_DNA"/>
</dbReference>
<dbReference type="HOGENOM" id="CLU_000288_125_8_9"/>
<keyword evidence="6 10" id="KW-0802">TPR repeat</keyword>
<dbReference type="SMART" id="SM00028">
    <property type="entry name" value="TPR"/>
    <property type="match status" value="6"/>
</dbReference>
<dbReference type="STRING" id="573061.Clocel_3233"/>
<dbReference type="InterPro" id="IPR002182">
    <property type="entry name" value="NB-ARC"/>
</dbReference>
<dbReference type="GO" id="GO:0043531">
    <property type="term" value="F:ADP binding"/>
    <property type="evidence" value="ECO:0007669"/>
    <property type="project" value="InterPro"/>
</dbReference>
<evidence type="ECO:0000256" key="4">
    <source>
        <dbReference type="ARBA" id="ARBA00022701"/>
    </source>
</evidence>
<dbReference type="eggNOG" id="COG0457">
    <property type="taxonomic scope" value="Bacteria"/>
</dbReference>
<keyword evidence="4" id="KW-0493">Microtubule</keyword>
<dbReference type="RefSeq" id="WP_010073304.1">
    <property type="nucleotide sequence ID" value="NC_014393.1"/>
</dbReference>
<dbReference type="SUPFAM" id="SSF48452">
    <property type="entry name" value="TPR-like"/>
    <property type="match status" value="2"/>
</dbReference>
<dbReference type="PROSITE" id="PS50005">
    <property type="entry name" value="TPR"/>
    <property type="match status" value="3"/>
</dbReference>
<organism evidence="12 13">
    <name type="scientific">Clostridium cellulovorans (strain ATCC 35296 / DSM 3052 / OCM 3 / 743B)</name>
    <dbReference type="NCBI Taxonomy" id="573061"/>
    <lineage>
        <taxon>Bacteria</taxon>
        <taxon>Bacillati</taxon>
        <taxon>Bacillota</taxon>
        <taxon>Clostridia</taxon>
        <taxon>Eubacteriales</taxon>
        <taxon>Clostridiaceae</taxon>
        <taxon>Clostridium</taxon>
    </lineage>
</organism>
<dbReference type="InterPro" id="IPR019734">
    <property type="entry name" value="TPR_rpt"/>
</dbReference>
<evidence type="ECO:0000256" key="10">
    <source>
        <dbReference type="PROSITE-ProRule" id="PRU00339"/>
    </source>
</evidence>
<feature type="repeat" description="TPR" evidence="10">
    <location>
        <begin position="452"/>
        <end position="485"/>
    </location>
</feature>
<keyword evidence="5" id="KW-0677">Repeat</keyword>
<evidence type="ECO:0000256" key="9">
    <source>
        <dbReference type="ARBA" id="ARBA00023212"/>
    </source>
</evidence>
<dbReference type="Gene3D" id="1.25.40.10">
    <property type="entry name" value="Tetratricopeptide repeat domain"/>
    <property type="match status" value="3"/>
</dbReference>
<dbReference type="PANTHER" id="PTHR45783:SF3">
    <property type="entry name" value="KINESIN LIGHT CHAIN"/>
    <property type="match status" value="1"/>
</dbReference>
<evidence type="ECO:0000256" key="2">
    <source>
        <dbReference type="ARBA" id="ARBA00009622"/>
    </source>
</evidence>
<keyword evidence="7" id="KW-0175">Coiled coil</keyword>
<dbReference type="PRINTS" id="PR00381">
    <property type="entry name" value="KINESINLIGHT"/>
</dbReference>
<dbReference type="eggNOG" id="COG3903">
    <property type="taxonomic scope" value="Bacteria"/>
</dbReference>
<dbReference type="InterPro" id="IPR011990">
    <property type="entry name" value="TPR-like_helical_dom_sf"/>
</dbReference>
<evidence type="ECO:0000256" key="1">
    <source>
        <dbReference type="ARBA" id="ARBA00004245"/>
    </source>
</evidence>